<sequence>MLLGYAHIEHPVREPLRERKQTGAARHGRRDGDDPRILLGELDERLAEHFRIHRRPDGLQHLAGFDLVRRNAVPGVRIGFRRGVAFPFGRDHVYEHRSVHFVRLLQRLDQQRQVVPVDRTEVGQTKLFEPDARDDHVFEGVLEPLGRLGQRSADGRHLLDEMLDFFLGFLVMAVGADPRQIIAQGAYIRRNGHLIVVEDDHQLALLVADMIERLERHPAGERAVPDQSDDAVVVPVQIAGDRHAHGRRERSAAVSGFPDVMLTLCTLDEAAHPVIFAERIEPAHPACQHLMNIRLMAYIVYEFVRRTVKQIVQSNR</sequence>
<feature type="region of interest" description="Disordered" evidence="1">
    <location>
        <begin position="14"/>
        <end position="34"/>
    </location>
</feature>
<name>H6NL87_9BACL</name>
<dbReference type="EMBL" id="CP003235">
    <property type="protein sequence ID" value="AFC29794.1"/>
    <property type="molecule type" value="Genomic_DNA"/>
</dbReference>
<evidence type="ECO:0000313" key="3">
    <source>
        <dbReference type="Proteomes" id="UP000007523"/>
    </source>
</evidence>
<dbReference type="Proteomes" id="UP000007523">
    <property type="component" value="Chromosome"/>
</dbReference>
<gene>
    <name evidence="2" type="ORF">PM3016_2924</name>
</gene>
<reference evidence="2 3" key="1">
    <citation type="journal article" date="2012" name="J. Bacteriol.">
        <title>Complete Genome Sequence of Paenibacillus mucilaginosus 3016, a Bacterium Functional as Microbial Fertilizer.</title>
        <authorList>
            <person name="Ma M."/>
            <person name="Wang Z."/>
            <person name="Li L."/>
            <person name="Jiang X."/>
            <person name="Guan D."/>
            <person name="Cao F."/>
            <person name="Chen H."/>
            <person name="Wang X."/>
            <person name="Shen D."/>
            <person name="Du B."/>
            <person name="Li J."/>
        </authorList>
    </citation>
    <scope>NUCLEOTIDE SEQUENCE [LARGE SCALE GENOMIC DNA]</scope>
    <source>
        <strain evidence="2 3">3016</strain>
    </source>
</reference>
<organism evidence="2 3">
    <name type="scientific">Paenibacillus mucilaginosus 3016</name>
    <dbReference type="NCBI Taxonomy" id="1116391"/>
    <lineage>
        <taxon>Bacteria</taxon>
        <taxon>Bacillati</taxon>
        <taxon>Bacillota</taxon>
        <taxon>Bacilli</taxon>
        <taxon>Bacillales</taxon>
        <taxon>Paenibacillaceae</taxon>
        <taxon>Paenibacillus</taxon>
    </lineage>
</organism>
<proteinExistence type="predicted"/>
<dbReference type="HOGENOM" id="CLU_879529_0_0_9"/>
<accession>H6NL87</accession>
<dbReference type="KEGG" id="pmq:PM3016_2924"/>
<keyword evidence="3" id="KW-1185">Reference proteome</keyword>
<dbReference type="AlphaFoldDB" id="H6NL87"/>
<protein>
    <submittedName>
        <fullName evidence="2">Uncharacterized protein</fullName>
    </submittedName>
</protein>
<evidence type="ECO:0000313" key="2">
    <source>
        <dbReference type="EMBL" id="AFC29794.1"/>
    </source>
</evidence>
<evidence type="ECO:0000256" key="1">
    <source>
        <dbReference type="SAM" id="MobiDB-lite"/>
    </source>
</evidence>